<keyword evidence="4" id="KW-1185">Reference proteome</keyword>
<dbReference type="SUPFAM" id="SSF47413">
    <property type="entry name" value="lambda repressor-like DNA-binding domains"/>
    <property type="match status" value="1"/>
</dbReference>
<protein>
    <submittedName>
        <fullName evidence="3">Transcriptional regulator</fullName>
    </submittedName>
</protein>
<dbReference type="SMART" id="SM00530">
    <property type="entry name" value="HTH_XRE"/>
    <property type="match status" value="1"/>
</dbReference>
<reference evidence="3" key="1">
    <citation type="journal article" date="2014" name="Int. J. Syst. Evol. Microbiol.">
        <title>Complete genome sequence of Corynebacterium casei LMG S-19264T (=DSM 44701T), isolated from a smear-ripened cheese.</title>
        <authorList>
            <consortium name="US DOE Joint Genome Institute (JGI-PGF)"/>
            <person name="Walter F."/>
            <person name="Albersmeier A."/>
            <person name="Kalinowski J."/>
            <person name="Ruckert C."/>
        </authorList>
    </citation>
    <scope>NUCLEOTIDE SEQUENCE</scope>
    <source>
        <strain evidence="3">JCM 14371</strain>
    </source>
</reference>
<name>A0A917UR17_9DEIO</name>
<feature type="region of interest" description="Disordered" evidence="1">
    <location>
        <begin position="1"/>
        <end position="38"/>
    </location>
</feature>
<dbReference type="Proteomes" id="UP000635726">
    <property type="component" value="Unassembled WGS sequence"/>
</dbReference>
<feature type="domain" description="HTH cro/C1-type" evidence="2">
    <location>
        <begin position="68"/>
        <end position="119"/>
    </location>
</feature>
<dbReference type="InterPro" id="IPR001387">
    <property type="entry name" value="Cro/C1-type_HTH"/>
</dbReference>
<sequence>MPFTLKAVPTLKQSRDYPMTDTPRPNVTGADREGRMTEEQRRELGGLLREKRAGLRPADVGLPEGIRRRAPGLRREEVALLAGVSVAWYTWLEQGRAIRPSAGTLERILDALRCTQEERLYIQQLQRATPDPPEGPWNPLLQQVLDAFLPAPALLLNQHWERTAQNATAEYLEFFPQLGDGACLLDLMFLGAEARAIVRDWPDQARQLVAAFRLDSSRYTNDDWFPQKVRQLSAASPDFATFWAERQVRDHAAVHMHLQHPEFGLLALNATWLQVSGTPHFKILVCTADPGSPTAAALARMAARTR</sequence>
<dbReference type="CDD" id="cd00093">
    <property type="entry name" value="HTH_XRE"/>
    <property type="match status" value="1"/>
</dbReference>
<dbReference type="EMBL" id="BMOE01000007">
    <property type="protein sequence ID" value="GGJ77684.1"/>
    <property type="molecule type" value="Genomic_DNA"/>
</dbReference>
<dbReference type="Gene3D" id="3.30.450.180">
    <property type="match status" value="1"/>
</dbReference>
<evidence type="ECO:0000259" key="2">
    <source>
        <dbReference type="PROSITE" id="PS50943"/>
    </source>
</evidence>
<dbReference type="AlphaFoldDB" id="A0A917UR17"/>
<dbReference type="InterPro" id="IPR010982">
    <property type="entry name" value="Lambda_DNA-bd_dom_sf"/>
</dbReference>
<evidence type="ECO:0000313" key="4">
    <source>
        <dbReference type="Proteomes" id="UP000635726"/>
    </source>
</evidence>
<dbReference type="PANTHER" id="PTHR35010">
    <property type="entry name" value="BLL4672 PROTEIN-RELATED"/>
    <property type="match status" value="1"/>
</dbReference>
<proteinExistence type="predicted"/>
<reference evidence="3" key="2">
    <citation type="submission" date="2020-09" db="EMBL/GenBank/DDBJ databases">
        <authorList>
            <person name="Sun Q."/>
            <person name="Ohkuma M."/>
        </authorList>
    </citation>
    <scope>NUCLEOTIDE SEQUENCE</scope>
    <source>
        <strain evidence="3">JCM 14371</strain>
    </source>
</reference>
<comment type="caution">
    <text evidence="3">The sequence shown here is derived from an EMBL/GenBank/DDBJ whole genome shotgun (WGS) entry which is preliminary data.</text>
</comment>
<dbReference type="Pfam" id="PF17765">
    <property type="entry name" value="MLTR_LBD"/>
    <property type="match status" value="1"/>
</dbReference>
<dbReference type="Pfam" id="PF13560">
    <property type="entry name" value="HTH_31"/>
    <property type="match status" value="1"/>
</dbReference>
<dbReference type="GO" id="GO:0003677">
    <property type="term" value="F:DNA binding"/>
    <property type="evidence" value="ECO:0007669"/>
    <property type="project" value="InterPro"/>
</dbReference>
<evidence type="ECO:0000256" key="1">
    <source>
        <dbReference type="SAM" id="MobiDB-lite"/>
    </source>
</evidence>
<accession>A0A917UR17</accession>
<organism evidence="3 4">
    <name type="scientific">Deinococcus aquiradiocola</name>
    <dbReference type="NCBI Taxonomy" id="393059"/>
    <lineage>
        <taxon>Bacteria</taxon>
        <taxon>Thermotogati</taxon>
        <taxon>Deinococcota</taxon>
        <taxon>Deinococci</taxon>
        <taxon>Deinococcales</taxon>
        <taxon>Deinococcaceae</taxon>
        <taxon>Deinococcus</taxon>
    </lineage>
</organism>
<evidence type="ECO:0000313" key="3">
    <source>
        <dbReference type="EMBL" id="GGJ77684.1"/>
    </source>
</evidence>
<dbReference type="InterPro" id="IPR041413">
    <property type="entry name" value="MLTR_LBD"/>
</dbReference>
<dbReference type="PROSITE" id="PS50943">
    <property type="entry name" value="HTH_CROC1"/>
    <property type="match status" value="1"/>
</dbReference>
<dbReference type="Gene3D" id="1.10.260.40">
    <property type="entry name" value="lambda repressor-like DNA-binding domains"/>
    <property type="match status" value="1"/>
</dbReference>
<gene>
    <name evidence="3" type="ORF">GCM10008939_22150</name>
</gene>